<proteinExistence type="predicted"/>
<organism evidence="2 3">
    <name type="scientific">Olivibacter domesticus</name>
    <name type="common">Pseudosphingobacterium domesticum</name>
    <dbReference type="NCBI Taxonomy" id="407022"/>
    <lineage>
        <taxon>Bacteria</taxon>
        <taxon>Pseudomonadati</taxon>
        <taxon>Bacteroidota</taxon>
        <taxon>Sphingobacteriia</taxon>
        <taxon>Sphingobacteriales</taxon>
        <taxon>Sphingobacteriaceae</taxon>
        <taxon>Olivibacter</taxon>
    </lineage>
</organism>
<name>A0A1H7W2X9_OLID1</name>
<evidence type="ECO:0000313" key="2">
    <source>
        <dbReference type="EMBL" id="SEM15821.1"/>
    </source>
</evidence>
<feature type="compositionally biased region" description="Polar residues" evidence="1">
    <location>
        <begin position="16"/>
        <end position="26"/>
    </location>
</feature>
<dbReference type="Proteomes" id="UP000199421">
    <property type="component" value="Unassembled WGS sequence"/>
</dbReference>
<evidence type="ECO:0000313" key="3">
    <source>
        <dbReference type="Proteomes" id="UP000199421"/>
    </source>
</evidence>
<gene>
    <name evidence="2" type="ORF">SAMN05661044_04395</name>
</gene>
<accession>A0A1H7W2X9</accession>
<dbReference type="EMBL" id="FOAF01000008">
    <property type="protein sequence ID" value="SEM15821.1"/>
    <property type="molecule type" value="Genomic_DNA"/>
</dbReference>
<dbReference type="RefSeq" id="WP_093328998.1">
    <property type="nucleotide sequence ID" value="NZ_FOAF01000008.1"/>
</dbReference>
<feature type="compositionally biased region" description="Basic and acidic residues" evidence="1">
    <location>
        <begin position="1"/>
        <end position="10"/>
    </location>
</feature>
<dbReference type="STRING" id="407022.SAMN05661044_04395"/>
<keyword evidence="3" id="KW-1185">Reference proteome</keyword>
<feature type="compositionally biased region" description="Basic and acidic residues" evidence="1">
    <location>
        <begin position="61"/>
        <end position="72"/>
    </location>
</feature>
<protein>
    <submittedName>
        <fullName evidence="2">Uncharacterized protein</fullName>
    </submittedName>
</protein>
<sequence length="72" mass="7962">MKRKKVEFEKKKGKLVNQNKSGSETPGNLADEDIATDHASIDELEEDITGPVKKNVPPKPDLLRGDHPDLAK</sequence>
<feature type="region of interest" description="Disordered" evidence="1">
    <location>
        <begin position="1"/>
        <end position="72"/>
    </location>
</feature>
<evidence type="ECO:0000256" key="1">
    <source>
        <dbReference type="SAM" id="MobiDB-lite"/>
    </source>
</evidence>
<reference evidence="3" key="1">
    <citation type="submission" date="2016-10" db="EMBL/GenBank/DDBJ databases">
        <authorList>
            <person name="Varghese N."/>
            <person name="Submissions S."/>
        </authorList>
    </citation>
    <scope>NUCLEOTIDE SEQUENCE [LARGE SCALE GENOMIC DNA]</scope>
    <source>
        <strain evidence="3">DSM 18733</strain>
    </source>
</reference>
<dbReference type="AlphaFoldDB" id="A0A1H7W2X9"/>